<dbReference type="Proteomes" id="UP000828390">
    <property type="component" value="Unassembled WGS sequence"/>
</dbReference>
<reference evidence="1" key="2">
    <citation type="submission" date="2020-11" db="EMBL/GenBank/DDBJ databases">
        <authorList>
            <person name="McCartney M.A."/>
            <person name="Auch B."/>
            <person name="Kono T."/>
            <person name="Mallez S."/>
            <person name="Becker A."/>
            <person name="Gohl D.M."/>
            <person name="Silverstein K.A.T."/>
            <person name="Koren S."/>
            <person name="Bechman K.B."/>
            <person name="Herman A."/>
            <person name="Abrahante J.E."/>
            <person name="Garbe J."/>
        </authorList>
    </citation>
    <scope>NUCLEOTIDE SEQUENCE</scope>
    <source>
        <strain evidence="1">Duluth1</strain>
        <tissue evidence="1">Whole animal</tissue>
    </source>
</reference>
<proteinExistence type="predicted"/>
<dbReference type="EMBL" id="JAIWYP010000011">
    <property type="protein sequence ID" value="KAH3736116.1"/>
    <property type="molecule type" value="Genomic_DNA"/>
</dbReference>
<protein>
    <submittedName>
        <fullName evidence="1">Uncharacterized protein</fullName>
    </submittedName>
</protein>
<evidence type="ECO:0000313" key="2">
    <source>
        <dbReference type="Proteomes" id="UP000828390"/>
    </source>
</evidence>
<accession>A0A9D4D1E4</accession>
<evidence type="ECO:0000313" key="1">
    <source>
        <dbReference type="EMBL" id="KAH3736116.1"/>
    </source>
</evidence>
<comment type="caution">
    <text evidence="1">The sequence shown here is derived from an EMBL/GenBank/DDBJ whole genome shotgun (WGS) entry which is preliminary data.</text>
</comment>
<dbReference type="AlphaFoldDB" id="A0A9D4D1E4"/>
<sequence>MNTNKSQMPVVMAELDVDVIIGMDFIKNHDLSIDIKSNKMTVQGQTIPLNYTGSTGCYRIVLAEEIDVPPMSEVIVKGSISQPGIKIYQQGLVEPSESFAKLGQRIVGRSLVTVDECVPVRMANCHPKFRRCIKVSM</sequence>
<name>A0A9D4D1E4_DREPO</name>
<organism evidence="1 2">
    <name type="scientific">Dreissena polymorpha</name>
    <name type="common">Zebra mussel</name>
    <name type="synonym">Mytilus polymorpha</name>
    <dbReference type="NCBI Taxonomy" id="45954"/>
    <lineage>
        <taxon>Eukaryota</taxon>
        <taxon>Metazoa</taxon>
        <taxon>Spiralia</taxon>
        <taxon>Lophotrochozoa</taxon>
        <taxon>Mollusca</taxon>
        <taxon>Bivalvia</taxon>
        <taxon>Autobranchia</taxon>
        <taxon>Heteroconchia</taxon>
        <taxon>Euheterodonta</taxon>
        <taxon>Imparidentia</taxon>
        <taxon>Neoheterodontei</taxon>
        <taxon>Myida</taxon>
        <taxon>Dreissenoidea</taxon>
        <taxon>Dreissenidae</taxon>
        <taxon>Dreissena</taxon>
    </lineage>
</organism>
<reference evidence="1" key="1">
    <citation type="journal article" date="2019" name="bioRxiv">
        <title>The Genome of the Zebra Mussel, Dreissena polymorpha: A Resource for Invasive Species Research.</title>
        <authorList>
            <person name="McCartney M.A."/>
            <person name="Auch B."/>
            <person name="Kono T."/>
            <person name="Mallez S."/>
            <person name="Zhang Y."/>
            <person name="Obille A."/>
            <person name="Becker A."/>
            <person name="Abrahante J.E."/>
            <person name="Garbe J."/>
            <person name="Badalamenti J.P."/>
            <person name="Herman A."/>
            <person name="Mangelson H."/>
            <person name="Liachko I."/>
            <person name="Sullivan S."/>
            <person name="Sone E.D."/>
            <person name="Koren S."/>
            <person name="Silverstein K.A.T."/>
            <person name="Beckman K.B."/>
            <person name="Gohl D.M."/>
        </authorList>
    </citation>
    <scope>NUCLEOTIDE SEQUENCE</scope>
    <source>
        <strain evidence="1">Duluth1</strain>
        <tissue evidence="1">Whole animal</tissue>
    </source>
</reference>
<dbReference type="InterPro" id="IPR021109">
    <property type="entry name" value="Peptidase_aspartic_dom_sf"/>
</dbReference>
<dbReference type="Gene3D" id="2.40.70.10">
    <property type="entry name" value="Acid Proteases"/>
    <property type="match status" value="1"/>
</dbReference>
<keyword evidence="2" id="KW-1185">Reference proteome</keyword>
<gene>
    <name evidence="1" type="ORF">DPMN_042678</name>
</gene>